<feature type="transmembrane region" description="Helical" evidence="1">
    <location>
        <begin position="12"/>
        <end position="31"/>
    </location>
</feature>
<dbReference type="InterPro" id="IPR036465">
    <property type="entry name" value="vWFA_dom_sf"/>
</dbReference>
<accession>A0A176X5S4</accession>
<reference evidence="3 4" key="1">
    <citation type="submission" date="2016-05" db="EMBL/GenBank/DDBJ databases">
        <authorList>
            <person name="Lavstsen T."/>
            <person name="Jespersen J.S."/>
        </authorList>
    </citation>
    <scope>NUCLEOTIDE SEQUENCE [LARGE SCALE GENOMIC DNA]</scope>
    <source>
        <strain evidence="3 4">KCJ1736</strain>
    </source>
</reference>
<comment type="caution">
    <text evidence="3">The sequence shown here is derived from an EMBL/GenBank/DDBJ whole genome shotgun (WGS) entry which is preliminary data.</text>
</comment>
<keyword evidence="1" id="KW-1133">Transmembrane helix</keyword>
<keyword evidence="1" id="KW-0812">Transmembrane</keyword>
<proteinExistence type="predicted"/>
<dbReference type="EMBL" id="LXPS01000033">
    <property type="protein sequence ID" value="OAE41911.1"/>
    <property type="molecule type" value="Genomic_DNA"/>
</dbReference>
<gene>
    <name evidence="3" type="ORF">A7J57_02355</name>
</gene>
<keyword evidence="1" id="KW-0472">Membrane</keyword>
<evidence type="ECO:0000256" key="1">
    <source>
        <dbReference type="SAM" id="Phobius"/>
    </source>
</evidence>
<dbReference type="RefSeq" id="WP_063950020.1">
    <property type="nucleotide sequence ID" value="NZ_CP072309.1"/>
</dbReference>
<protein>
    <recommendedName>
        <fullName evidence="2">Putative Flp pilus-assembly TadG-like N-terminal domain-containing protein</fullName>
    </recommendedName>
</protein>
<dbReference type="Gene3D" id="3.40.50.410">
    <property type="entry name" value="von Willebrand factor, type A domain"/>
    <property type="match status" value="1"/>
</dbReference>
<sequence length="440" mass="47493">MKNIWRDKSGNFAILSALLIIPIIGSAGVALDVVRAMSVKSDLQMAADSAALAVVAESSASAEAARRMASNGVVSVGKEEAEAFFHSNQRGNPEYRLLALDIQVKKNNTVIESSVSFKASLNTTLSRVLGKDFLTVSGNATAKYETETYTDFYLLLDNSPSMGVGATPADVATMKAALGCQFACHVTLADGSSDPNSSYFRLKNKDPQAKGYINATTRIDVVAKATASLMDTAQDTRKKPDQYRIAVYTFGKTAEDAFFNKDLPEIVSRTSDLQAAKKKIRGIELMSVPGHNYKSDQHTNFDRALTRIIPKMGTSGSGASSATPEKILFFVSDGVADAAKAACTKKKIWNGRCQEPIDTKLCDNLKKQGFRIAVLYTTYLPLPGNQHYDNWIAPFETEIGPRMQACASPGLFFEVSPSQGISEAMSALFKKAISSPRLTG</sequence>
<dbReference type="InterPro" id="IPR028087">
    <property type="entry name" value="Tad_N"/>
</dbReference>
<name>A0A176X5S4_AGRTU</name>
<dbReference type="AlphaFoldDB" id="A0A176X5S4"/>
<evidence type="ECO:0000313" key="3">
    <source>
        <dbReference type="EMBL" id="OAE41911.1"/>
    </source>
</evidence>
<feature type="domain" description="Putative Flp pilus-assembly TadG-like N-terminal" evidence="2">
    <location>
        <begin position="10"/>
        <end position="56"/>
    </location>
</feature>
<dbReference type="SUPFAM" id="SSF53300">
    <property type="entry name" value="vWA-like"/>
    <property type="match status" value="1"/>
</dbReference>
<dbReference type="Pfam" id="PF13400">
    <property type="entry name" value="Tad"/>
    <property type="match status" value="1"/>
</dbReference>
<organism evidence="3 4">
    <name type="scientific">Agrobacterium tumefaciens</name>
    <dbReference type="NCBI Taxonomy" id="358"/>
    <lineage>
        <taxon>Bacteria</taxon>
        <taxon>Pseudomonadati</taxon>
        <taxon>Pseudomonadota</taxon>
        <taxon>Alphaproteobacteria</taxon>
        <taxon>Hyphomicrobiales</taxon>
        <taxon>Rhizobiaceae</taxon>
        <taxon>Rhizobium/Agrobacterium group</taxon>
        <taxon>Agrobacterium</taxon>
        <taxon>Agrobacterium tumefaciens complex</taxon>
    </lineage>
</organism>
<evidence type="ECO:0000313" key="4">
    <source>
        <dbReference type="Proteomes" id="UP000077098"/>
    </source>
</evidence>
<dbReference type="Proteomes" id="UP000077098">
    <property type="component" value="Unassembled WGS sequence"/>
</dbReference>
<evidence type="ECO:0000259" key="2">
    <source>
        <dbReference type="Pfam" id="PF13400"/>
    </source>
</evidence>